<feature type="compositionally biased region" description="Basic and acidic residues" evidence="1">
    <location>
        <begin position="52"/>
        <end position="63"/>
    </location>
</feature>
<protein>
    <submittedName>
        <fullName evidence="2">Uncharacterized protein</fullName>
    </submittedName>
</protein>
<reference evidence="2 3" key="1">
    <citation type="journal article" date="2018" name="Mol. Plant Microbe Interact.">
        <title>Taxonomically Different Co-Microsymbionts of a Relict Legume, Oxytropis popoviana, Have Complementary Sets of Symbiotic Genes and Together Increase the Efficiency of Plant Nodulation.</title>
        <authorList>
            <person name="Safronova V."/>
            <person name="Belimov A."/>
            <person name="Sazanova A."/>
            <person name="Chirak E."/>
            <person name="Verkhozina A."/>
            <person name="Kuznetsova I."/>
            <person name="Andronov E."/>
            <person name="Puhalsky J."/>
            <person name="Tikhonovich I."/>
        </authorList>
    </citation>
    <scope>NUCLEOTIDE SEQUENCE [LARGE SCALE GENOMIC DNA]</scope>
    <source>
        <strain evidence="2 3">Opo-235</strain>
    </source>
</reference>
<comment type="caution">
    <text evidence="2">The sequence shown here is derived from an EMBL/GenBank/DDBJ whole genome shotgun (WGS) entry which is preliminary data.</text>
</comment>
<evidence type="ECO:0000313" key="2">
    <source>
        <dbReference type="EMBL" id="RNJ42755.1"/>
    </source>
</evidence>
<accession>A0A3M9X4E9</accession>
<sequence>MCGGETVSTSQDTIAAALQTQPFVGHQVAKATRPKMASPPPGSGENGAFNDHSVKQKQADLVERPQQIAREQAEIQEERAGPRHMSYEPDDQASAVAGTECRDRSRKVKPLSSELKAAMSAVNKRQTVM</sequence>
<feature type="region of interest" description="Disordered" evidence="1">
    <location>
        <begin position="27"/>
        <end position="129"/>
    </location>
</feature>
<dbReference type="AlphaFoldDB" id="A0A3M9X4E9"/>
<organism evidence="2 3">
    <name type="scientific">Mesorhizobium japonicum</name>
    <dbReference type="NCBI Taxonomy" id="2066070"/>
    <lineage>
        <taxon>Bacteria</taxon>
        <taxon>Pseudomonadati</taxon>
        <taxon>Pseudomonadota</taxon>
        <taxon>Alphaproteobacteria</taxon>
        <taxon>Hyphomicrobiales</taxon>
        <taxon>Phyllobacteriaceae</taxon>
        <taxon>Mesorhizobium</taxon>
    </lineage>
</organism>
<feature type="compositionally biased region" description="Basic and acidic residues" evidence="1">
    <location>
        <begin position="71"/>
        <end position="87"/>
    </location>
</feature>
<evidence type="ECO:0000256" key="1">
    <source>
        <dbReference type="SAM" id="MobiDB-lite"/>
    </source>
</evidence>
<evidence type="ECO:0000313" key="3">
    <source>
        <dbReference type="Proteomes" id="UP000275436"/>
    </source>
</evidence>
<name>A0A3M9X4E9_9HYPH</name>
<proteinExistence type="predicted"/>
<dbReference type="EMBL" id="QKOD01000009">
    <property type="protein sequence ID" value="RNJ42755.1"/>
    <property type="molecule type" value="Genomic_DNA"/>
</dbReference>
<gene>
    <name evidence="2" type="ORF">DNR46_26985</name>
</gene>
<dbReference type="Proteomes" id="UP000275436">
    <property type="component" value="Unassembled WGS sequence"/>
</dbReference>